<sequence length="258" mass="27655">MAVVKACKILITGANRGLGLEIVKQLSENSFPKQHIFATCRDPDGPKSEALRELVKKHPSAITIIRLDADDPSSVKESAKEVGSLLGNNGLNLLVNNAGIVANGTIQTSTVEDMKNTFNTNVIGPLLIIREYLPYLQIAAKASGTPGMSSNKAAVINISSVAGSMTRMPSIYKHFPTLPYGVSKAGFNMLTVLSAEELKADEILCMALHPGWVKTEMGGEKAPLESKESVEGMLRVIGSLTEKQHGGFLDYTGETVTW</sequence>
<dbReference type="Proteomes" id="UP000694700">
    <property type="component" value="Unplaced"/>
</dbReference>
<evidence type="ECO:0000256" key="1">
    <source>
        <dbReference type="RuleBase" id="RU000363"/>
    </source>
</evidence>
<dbReference type="PANTHER" id="PTHR43544:SF33">
    <property type="entry name" value="C-FACTOR"/>
    <property type="match status" value="1"/>
</dbReference>
<dbReference type="InterPro" id="IPR051468">
    <property type="entry name" value="Fungal_SecMetab_SDRs"/>
</dbReference>
<proteinExistence type="inferred from homology"/>
<reference evidence="2" key="1">
    <citation type="submission" date="2025-08" db="UniProtKB">
        <authorList>
            <consortium name="Ensembl"/>
        </authorList>
    </citation>
    <scope>IDENTIFICATION</scope>
</reference>
<protein>
    <recommendedName>
        <fullName evidence="4">C-factor</fullName>
    </recommendedName>
</protein>
<dbReference type="PRINTS" id="PR00080">
    <property type="entry name" value="SDRFAMILY"/>
</dbReference>
<accession>A0A8C1TK00</accession>
<dbReference type="PANTHER" id="PTHR43544">
    <property type="entry name" value="SHORT-CHAIN DEHYDROGENASE/REDUCTASE"/>
    <property type="match status" value="1"/>
</dbReference>
<evidence type="ECO:0008006" key="4">
    <source>
        <dbReference type="Google" id="ProtNLM"/>
    </source>
</evidence>
<dbReference type="AlphaFoldDB" id="A0A8C1TK00"/>
<dbReference type="InterPro" id="IPR002347">
    <property type="entry name" value="SDR_fam"/>
</dbReference>
<dbReference type="Gene3D" id="3.40.50.720">
    <property type="entry name" value="NAD(P)-binding Rossmann-like Domain"/>
    <property type="match status" value="1"/>
</dbReference>
<organism evidence="2 3">
    <name type="scientific">Cyprinus carpio</name>
    <name type="common">Common carp</name>
    <dbReference type="NCBI Taxonomy" id="7962"/>
    <lineage>
        <taxon>Eukaryota</taxon>
        <taxon>Metazoa</taxon>
        <taxon>Chordata</taxon>
        <taxon>Craniata</taxon>
        <taxon>Vertebrata</taxon>
        <taxon>Euteleostomi</taxon>
        <taxon>Actinopterygii</taxon>
        <taxon>Neopterygii</taxon>
        <taxon>Teleostei</taxon>
        <taxon>Ostariophysi</taxon>
        <taxon>Cypriniformes</taxon>
        <taxon>Cyprinidae</taxon>
        <taxon>Cyprininae</taxon>
        <taxon>Cyprinus</taxon>
    </lineage>
</organism>
<dbReference type="Ensembl" id="ENSCCRT00015024852.1">
    <property type="protein sequence ID" value="ENSCCRP00015023971.1"/>
    <property type="gene ID" value="ENSCCRG00015010246.1"/>
</dbReference>
<comment type="similarity">
    <text evidence="1">Belongs to the short-chain dehydrogenases/reductases (SDR) family.</text>
</comment>
<evidence type="ECO:0000313" key="3">
    <source>
        <dbReference type="Proteomes" id="UP000694700"/>
    </source>
</evidence>
<dbReference type="PRINTS" id="PR00081">
    <property type="entry name" value="GDHRDH"/>
</dbReference>
<evidence type="ECO:0000313" key="2">
    <source>
        <dbReference type="Ensembl" id="ENSCCRP00015023971.1"/>
    </source>
</evidence>
<dbReference type="GO" id="GO:0016491">
    <property type="term" value="F:oxidoreductase activity"/>
    <property type="evidence" value="ECO:0007669"/>
    <property type="project" value="TreeGrafter"/>
</dbReference>
<dbReference type="InterPro" id="IPR036291">
    <property type="entry name" value="NAD(P)-bd_dom_sf"/>
</dbReference>
<dbReference type="CDD" id="cd05325">
    <property type="entry name" value="carb_red_sniffer_like_SDR_c"/>
    <property type="match status" value="1"/>
</dbReference>
<dbReference type="Pfam" id="PF00106">
    <property type="entry name" value="adh_short"/>
    <property type="match status" value="1"/>
</dbReference>
<dbReference type="GO" id="GO:0005737">
    <property type="term" value="C:cytoplasm"/>
    <property type="evidence" value="ECO:0007669"/>
    <property type="project" value="TreeGrafter"/>
</dbReference>
<dbReference type="SUPFAM" id="SSF51735">
    <property type="entry name" value="NAD(P)-binding Rossmann-fold domains"/>
    <property type="match status" value="1"/>
</dbReference>
<name>A0A8C1TK00_CYPCA</name>